<gene>
    <name evidence="1" type="ORF">BACCAP_03041</name>
</gene>
<dbReference type="STRING" id="411467.BACCAP_03041"/>
<reference evidence="1 2" key="1">
    <citation type="submission" date="2007-04" db="EMBL/GenBank/DDBJ databases">
        <authorList>
            <person name="Fulton L."/>
            <person name="Clifton S."/>
            <person name="Fulton B."/>
            <person name="Xu J."/>
            <person name="Minx P."/>
            <person name="Pepin K.H."/>
            <person name="Johnson M."/>
            <person name="Thiruvilangam P."/>
            <person name="Bhonagiri V."/>
            <person name="Nash W.E."/>
            <person name="Mardis E.R."/>
            <person name="Wilson R.K."/>
        </authorList>
    </citation>
    <scope>NUCLEOTIDE SEQUENCE [LARGE SCALE GENOMIC DNA]</scope>
    <source>
        <strain evidence="1 2">ATCC 29799</strain>
    </source>
</reference>
<name>A6NXU5_9FIRM</name>
<evidence type="ECO:0000313" key="2">
    <source>
        <dbReference type="Proteomes" id="UP000003639"/>
    </source>
</evidence>
<keyword evidence="2" id="KW-1185">Reference proteome</keyword>
<dbReference type="EMBL" id="AAXG02000028">
    <property type="protein sequence ID" value="EDM99115.1"/>
    <property type="molecule type" value="Genomic_DNA"/>
</dbReference>
<dbReference type="Proteomes" id="UP000003639">
    <property type="component" value="Unassembled WGS sequence"/>
</dbReference>
<protein>
    <submittedName>
        <fullName evidence="1">Uncharacterized protein</fullName>
    </submittedName>
</protein>
<proteinExistence type="predicted"/>
<dbReference type="AlphaFoldDB" id="A6NXU5"/>
<sequence length="73" mass="8359">MTARPIRYQRQVSDRKGKIFYTSITSLSHISKVSGHQAAHGWRRCGADRHDPHPPALRFVRLIHGKPSLTEGW</sequence>
<evidence type="ECO:0000313" key="1">
    <source>
        <dbReference type="EMBL" id="EDM99115.1"/>
    </source>
</evidence>
<comment type="caution">
    <text evidence="1">The sequence shown here is derived from an EMBL/GenBank/DDBJ whole genome shotgun (WGS) entry which is preliminary data.</text>
</comment>
<accession>A6NXU5</accession>
<reference evidence="1 2" key="2">
    <citation type="submission" date="2007-06" db="EMBL/GenBank/DDBJ databases">
        <title>Draft genome sequence of Pseudoflavonifractor capillosus ATCC 29799.</title>
        <authorList>
            <person name="Sudarsanam P."/>
            <person name="Ley R."/>
            <person name="Guruge J."/>
            <person name="Turnbaugh P.J."/>
            <person name="Mahowald M."/>
            <person name="Liep D."/>
            <person name="Gordon J."/>
        </authorList>
    </citation>
    <scope>NUCLEOTIDE SEQUENCE [LARGE SCALE GENOMIC DNA]</scope>
    <source>
        <strain evidence="1 2">ATCC 29799</strain>
    </source>
</reference>
<organism evidence="1 2">
    <name type="scientific">Pseudoflavonifractor capillosus ATCC 29799</name>
    <dbReference type="NCBI Taxonomy" id="411467"/>
    <lineage>
        <taxon>Bacteria</taxon>
        <taxon>Bacillati</taxon>
        <taxon>Bacillota</taxon>
        <taxon>Clostridia</taxon>
        <taxon>Eubacteriales</taxon>
        <taxon>Oscillospiraceae</taxon>
        <taxon>Pseudoflavonifractor</taxon>
    </lineage>
</organism>